<evidence type="ECO:0000256" key="1">
    <source>
        <dbReference type="SAM" id="Phobius"/>
    </source>
</evidence>
<keyword evidence="1" id="KW-0472">Membrane</keyword>
<evidence type="ECO:0000313" key="3">
    <source>
        <dbReference type="Proteomes" id="UP000584867"/>
    </source>
</evidence>
<dbReference type="AlphaFoldDB" id="A0A7W8EBP6"/>
<dbReference type="PANTHER" id="PTHR40106:SF1">
    <property type="entry name" value="INNER MEMBRANE PROTEIN RCLC"/>
    <property type="match status" value="1"/>
</dbReference>
<sequence length="187" mass="20084">MDRVSSGQSMNAENQDLVSAGSSMEAKSILTKVAAWVSDRNIPFLISSIGMIVMLLWAGSFKMTAPGAEGIIPLVSNSPLISWHFKVFGPYVGSDLIGLTEWIAATLMIVGYLKPKAGIVGGLIACVMFFITSTMIITTPGATIVVKGLRYMSLTGLFLFKDIISLGVAFYLVTYFGKRAILSENKS</sequence>
<dbReference type="InterPro" id="IPR007339">
    <property type="entry name" value="RclC-like"/>
</dbReference>
<keyword evidence="1" id="KW-1133">Transmembrane helix</keyword>
<name>A0A7W8EBP6_9BACT</name>
<comment type="caution">
    <text evidence="2">The sequence shown here is derived from an EMBL/GenBank/DDBJ whole genome shotgun (WGS) entry which is preliminary data.</text>
</comment>
<dbReference type="Pfam" id="PF04224">
    <property type="entry name" value="DUF417"/>
    <property type="match status" value="1"/>
</dbReference>
<feature type="transmembrane region" description="Helical" evidence="1">
    <location>
        <begin position="117"/>
        <end position="137"/>
    </location>
</feature>
<feature type="transmembrane region" description="Helical" evidence="1">
    <location>
        <begin position="157"/>
        <end position="177"/>
    </location>
</feature>
<feature type="transmembrane region" description="Helical" evidence="1">
    <location>
        <begin position="88"/>
        <end position="110"/>
    </location>
</feature>
<dbReference type="Proteomes" id="UP000584867">
    <property type="component" value="Unassembled WGS sequence"/>
</dbReference>
<keyword evidence="1" id="KW-0812">Transmembrane</keyword>
<protein>
    <submittedName>
        <fullName evidence="2">Putative membrane protein YkgB</fullName>
    </submittedName>
</protein>
<dbReference type="RefSeq" id="WP_184256933.1">
    <property type="nucleotide sequence ID" value="NZ_JACHIO010000012.1"/>
</dbReference>
<dbReference type="GO" id="GO:1901530">
    <property type="term" value="P:response to hypochlorite"/>
    <property type="evidence" value="ECO:0007669"/>
    <property type="project" value="TreeGrafter"/>
</dbReference>
<dbReference type="PANTHER" id="PTHR40106">
    <property type="entry name" value="INNER MEMBRANE PROTEIN RCLC"/>
    <property type="match status" value="1"/>
</dbReference>
<evidence type="ECO:0000313" key="2">
    <source>
        <dbReference type="EMBL" id="MBB5064775.1"/>
    </source>
</evidence>
<organism evidence="2 3">
    <name type="scientific">Granulicella mallensis</name>
    <dbReference type="NCBI Taxonomy" id="940614"/>
    <lineage>
        <taxon>Bacteria</taxon>
        <taxon>Pseudomonadati</taxon>
        <taxon>Acidobacteriota</taxon>
        <taxon>Terriglobia</taxon>
        <taxon>Terriglobales</taxon>
        <taxon>Acidobacteriaceae</taxon>
        <taxon>Granulicella</taxon>
    </lineage>
</organism>
<gene>
    <name evidence="2" type="ORF">HDF15_003135</name>
</gene>
<reference evidence="2 3" key="1">
    <citation type="submission" date="2020-08" db="EMBL/GenBank/DDBJ databases">
        <title>Genomic Encyclopedia of Type Strains, Phase IV (KMG-V): Genome sequencing to study the core and pangenomes of soil and plant-associated prokaryotes.</title>
        <authorList>
            <person name="Whitman W."/>
        </authorList>
    </citation>
    <scope>NUCLEOTIDE SEQUENCE [LARGE SCALE GENOMIC DNA]</scope>
    <source>
        <strain evidence="2 3">X5P3</strain>
    </source>
</reference>
<feature type="transmembrane region" description="Helical" evidence="1">
    <location>
        <begin position="42"/>
        <end position="60"/>
    </location>
</feature>
<dbReference type="EMBL" id="JACHIO010000012">
    <property type="protein sequence ID" value="MBB5064775.1"/>
    <property type="molecule type" value="Genomic_DNA"/>
</dbReference>
<accession>A0A7W8EBP6</accession>
<proteinExistence type="predicted"/>
<dbReference type="GO" id="GO:0005886">
    <property type="term" value="C:plasma membrane"/>
    <property type="evidence" value="ECO:0007669"/>
    <property type="project" value="TreeGrafter"/>
</dbReference>